<dbReference type="Proteomes" id="UP000037751">
    <property type="component" value="Unassembled WGS sequence"/>
</dbReference>
<feature type="compositionally biased region" description="Basic and acidic residues" evidence="1">
    <location>
        <begin position="1081"/>
        <end position="1091"/>
    </location>
</feature>
<evidence type="ECO:0000313" key="2">
    <source>
        <dbReference type="EMBL" id="KOS12997.1"/>
    </source>
</evidence>
<dbReference type="RefSeq" id="XP_017990629.1">
    <property type="nucleotide sequence ID" value="XM_018134962.1"/>
</dbReference>
<organism evidence="2 3">
    <name type="scientific">Malassezia pachydermatis</name>
    <dbReference type="NCBI Taxonomy" id="77020"/>
    <lineage>
        <taxon>Eukaryota</taxon>
        <taxon>Fungi</taxon>
        <taxon>Dikarya</taxon>
        <taxon>Basidiomycota</taxon>
        <taxon>Ustilaginomycotina</taxon>
        <taxon>Malasseziomycetes</taxon>
        <taxon>Malasseziales</taxon>
        <taxon>Malasseziaceae</taxon>
        <taxon>Malassezia</taxon>
    </lineage>
</organism>
<feature type="compositionally biased region" description="Basic and acidic residues" evidence="1">
    <location>
        <begin position="355"/>
        <end position="364"/>
    </location>
</feature>
<sequence>MSFALPRKSRASLLEADSSQVSQTMSPAGTSVDRAQALQHVLAAGGFPPPSRERTAQSSTPFQARPQAFSQDVSASLTPSTPRRSLRPYSEYPAPNWSSSKSRLAGTPSPSKQRRHQPMSILEDDAPTTSFARDFVEAPGPSASSRAPFVPRRRPGDVPATAAAPDVALAQRPASPASSTDDPLLLHEPVMSNMSMRAAQGDASLLEMVRRFEREDLGLTDVVPTPKRALSTRRDMPTPKVSPMRVQPVQKPTPSLYDRSLSIHERVALLRSPTKASKRMSSPPPTDALPELEPAVPSFPTPPGPTEKTPPSKTSSSHEPVYIDFLHAPDDDPADIDLPFTREAGAPRIVRPPSRRRDDHDTSWFERTNPSQPTSTSYTPRATSTSTVQGQSRTPMAEWRQSPSIAASARKQQRSAHTSPVKRSLADERTMRELSSTAASLTVSPSKPVPSPRKPTTSPRQSGAASPLTSSHVPSPAASLHPSPTRPMSPRALTPPAPADTTDFGLLDHATHPDSPVEILDDDPIAKNIRTAATHHVSEDTDDVLAQDMMEILPRPTMSPWRQDPLQSVLSKAETVPHDSKDPGLEVPHPDAPETEPLVIEAEVDPPVSPPHLAHTSAVPSVIEVPGINEVGDGSASISSVMEPPPTLHSEAVAKIVSVPEEAVSLPPPAPMVREADDQSEQLLSSPIRRVSLSPVRDVSAAGAHLRRSLSPFKSPRASRVVPPSPFLPAPPTPGPEPDIVHDATPHTDPVDAPAPLDPPSMRSDDLVVWSLPLQAPAEADHDVDDDTSLADLSASLSASSHSRAMMLSRPRPTSCVEISSLDSQAAARAAALLKVHHKYIQEGWLGDSDMDYPSLPGASTMPSLPDLFHAAESELQKRPTTPSMRTPHVPGAFLRTPRAESVPTLSAASLRPQALAGQWSEHAWAELDRHFRTLISLEDEDIVNSVMHVDVDQVILQFLEDAHLEPDDLQGDWALTRLYARVPALQARFLREWEQDATQPLLEKSFHLLTTPRKRPREEEEEAPEPVPSQAPASAQKESLTPATKRTKPSPSSHSVVSRFWHWATGPFTPTQTASASGDRPVRPKTETRPRTTTSTTASRLPRPATGRPRRVSTSTTLAAERA</sequence>
<feature type="region of interest" description="Disordered" evidence="1">
    <location>
        <begin position="1"/>
        <end position="121"/>
    </location>
</feature>
<name>A0A0M8MMB0_9BASI</name>
<dbReference type="EMBL" id="LGAV01000008">
    <property type="protein sequence ID" value="KOS12997.1"/>
    <property type="molecule type" value="Genomic_DNA"/>
</dbReference>
<feature type="compositionally biased region" description="Polar residues" evidence="1">
    <location>
        <begin position="17"/>
        <end position="29"/>
    </location>
</feature>
<feature type="region of interest" description="Disordered" evidence="1">
    <location>
        <begin position="229"/>
        <end position="256"/>
    </location>
</feature>
<feature type="compositionally biased region" description="Polar residues" evidence="1">
    <location>
        <begin position="1113"/>
        <end position="1124"/>
    </location>
</feature>
<proteinExistence type="predicted"/>
<dbReference type="VEuPathDB" id="FungiDB:Malapachy_0443"/>
<feature type="region of interest" description="Disordered" evidence="1">
    <location>
        <begin position="1005"/>
        <end position="1055"/>
    </location>
</feature>
<feature type="compositionally biased region" description="Polar residues" evidence="1">
    <location>
        <begin position="433"/>
        <end position="442"/>
    </location>
</feature>
<feature type="compositionally biased region" description="Polar residues" evidence="1">
    <location>
        <begin position="56"/>
        <end position="83"/>
    </location>
</feature>
<feature type="compositionally biased region" description="Low complexity" evidence="1">
    <location>
        <begin position="306"/>
        <end position="320"/>
    </location>
</feature>
<dbReference type="STRING" id="77020.A0A0M8MMB0"/>
<feature type="compositionally biased region" description="Polar residues" evidence="1">
    <location>
        <begin position="365"/>
        <end position="394"/>
    </location>
</feature>
<keyword evidence="3" id="KW-1185">Reference proteome</keyword>
<dbReference type="GeneID" id="28726837"/>
<feature type="region of interest" description="Disordered" evidence="1">
    <location>
        <begin position="271"/>
        <end position="520"/>
    </location>
</feature>
<dbReference type="AlphaFoldDB" id="A0A0M8MMB0"/>
<accession>A0A0M8MMB0</accession>
<feature type="region of interest" description="Disordered" evidence="1">
    <location>
        <begin position="133"/>
        <end position="160"/>
    </location>
</feature>
<reference evidence="2 3" key="1">
    <citation type="submission" date="2015-07" db="EMBL/GenBank/DDBJ databases">
        <title>Draft Genome Sequence of Malassezia furfur CBS1878 and Malassezia pachydermatis CBS1879.</title>
        <authorList>
            <person name="Triana S."/>
            <person name="Ohm R."/>
            <person name="Gonzalez A."/>
            <person name="DeCock H."/>
            <person name="Restrepo S."/>
            <person name="Celis A."/>
        </authorList>
    </citation>
    <scope>NUCLEOTIDE SEQUENCE [LARGE SCALE GENOMIC DNA]</scope>
    <source>
        <strain evidence="2 3">CBS 1879</strain>
    </source>
</reference>
<feature type="compositionally biased region" description="Pro residues" evidence="1">
    <location>
        <begin position="723"/>
        <end position="737"/>
    </location>
</feature>
<feature type="compositionally biased region" description="Polar residues" evidence="1">
    <location>
        <begin position="461"/>
        <end position="473"/>
    </location>
</feature>
<evidence type="ECO:0000256" key="1">
    <source>
        <dbReference type="SAM" id="MobiDB-lite"/>
    </source>
</evidence>
<feature type="compositionally biased region" description="Basic and acidic residues" evidence="1">
    <location>
        <begin position="739"/>
        <end position="750"/>
    </location>
</feature>
<gene>
    <name evidence="2" type="ORF">Malapachy_0443</name>
</gene>
<comment type="caution">
    <text evidence="2">The sequence shown here is derived from an EMBL/GenBank/DDBJ whole genome shotgun (WGS) entry which is preliminary data.</text>
</comment>
<dbReference type="OrthoDB" id="2556125at2759"/>
<feature type="compositionally biased region" description="Low complexity" evidence="1">
    <location>
        <begin position="1029"/>
        <end position="1038"/>
    </location>
</feature>
<evidence type="ECO:0000313" key="3">
    <source>
        <dbReference type="Proteomes" id="UP000037751"/>
    </source>
</evidence>
<feature type="region of interest" description="Disordered" evidence="1">
    <location>
        <begin position="710"/>
        <end position="759"/>
    </location>
</feature>
<protein>
    <submittedName>
        <fullName evidence="2">Uncharacterized protein</fullName>
    </submittedName>
</protein>
<feature type="compositionally biased region" description="Polar residues" evidence="1">
    <location>
        <begin position="1039"/>
        <end position="1055"/>
    </location>
</feature>
<feature type="region of interest" description="Disordered" evidence="1">
    <location>
        <begin position="1068"/>
        <end position="1124"/>
    </location>
</feature>
<feature type="compositionally biased region" description="Low complexity" evidence="1">
    <location>
        <begin position="1092"/>
        <end position="1105"/>
    </location>
</feature>